<keyword evidence="1 3" id="KW-0193">Cuticle</keyword>
<dbReference type="InterPro" id="IPR050468">
    <property type="entry name" value="Cuticle_Struct_Prot"/>
</dbReference>
<name>A0A194R1H4_PAPMA</name>
<feature type="transmembrane region" description="Helical" evidence="4">
    <location>
        <begin position="45"/>
        <end position="75"/>
    </location>
</feature>
<keyword evidence="6" id="KW-1185">Reference proteome</keyword>
<dbReference type="PANTHER" id="PTHR10380:SF173">
    <property type="entry name" value="CUTICULAR PROTEIN 47EF, ISOFORM C-RELATED"/>
    <property type="match status" value="1"/>
</dbReference>
<dbReference type="STRING" id="76193.A0A194R1H4"/>
<dbReference type="GO" id="GO:0008010">
    <property type="term" value="F:structural constituent of chitin-based larval cuticle"/>
    <property type="evidence" value="ECO:0007669"/>
    <property type="project" value="TreeGrafter"/>
</dbReference>
<organism evidence="5 6">
    <name type="scientific">Papilio machaon</name>
    <name type="common">Old World swallowtail butterfly</name>
    <dbReference type="NCBI Taxonomy" id="76193"/>
    <lineage>
        <taxon>Eukaryota</taxon>
        <taxon>Metazoa</taxon>
        <taxon>Ecdysozoa</taxon>
        <taxon>Arthropoda</taxon>
        <taxon>Hexapoda</taxon>
        <taxon>Insecta</taxon>
        <taxon>Pterygota</taxon>
        <taxon>Neoptera</taxon>
        <taxon>Endopterygota</taxon>
        <taxon>Lepidoptera</taxon>
        <taxon>Glossata</taxon>
        <taxon>Ditrysia</taxon>
        <taxon>Papilionoidea</taxon>
        <taxon>Papilionidae</taxon>
        <taxon>Papilioninae</taxon>
        <taxon>Papilio</taxon>
    </lineage>
</organism>
<evidence type="ECO:0000313" key="5">
    <source>
        <dbReference type="EMBL" id="KPJ11369.1"/>
    </source>
</evidence>
<protein>
    <submittedName>
        <fullName evidence="5">Endocuticle structural glycoprotein SgAbd-2</fullName>
    </submittedName>
</protein>
<dbReference type="Proteomes" id="UP000053240">
    <property type="component" value="Unassembled WGS sequence"/>
</dbReference>
<evidence type="ECO:0000256" key="2">
    <source>
        <dbReference type="ARBA" id="ARBA00022729"/>
    </source>
</evidence>
<evidence type="ECO:0000256" key="4">
    <source>
        <dbReference type="SAM" id="Phobius"/>
    </source>
</evidence>
<dbReference type="Pfam" id="PF00379">
    <property type="entry name" value="Chitin_bind_4"/>
    <property type="match status" value="1"/>
</dbReference>
<accession>A0A194R1H4</accession>
<dbReference type="AlphaFoldDB" id="A0A194R1H4"/>
<dbReference type="PROSITE" id="PS00233">
    <property type="entry name" value="CHIT_BIND_RR_1"/>
    <property type="match status" value="1"/>
</dbReference>
<evidence type="ECO:0000256" key="1">
    <source>
        <dbReference type="ARBA" id="ARBA00022460"/>
    </source>
</evidence>
<keyword evidence="2" id="KW-0732">Signal</keyword>
<keyword evidence="4" id="KW-0812">Transmembrane</keyword>
<dbReference type="EMBL" id="KQ460883">
    <property type="protein sequence ID" value="KPJ11369.1"/>
    <property type="molecule type" value="Genomic_DNA"/>
</dbReference>
<dbReference type="PROSITE" id="PS51155">
    <property type="entry name" value="CHIT_BIND_RR_2"/>
    <property type="match status" value="1"/>
</dbReference>
<dbReference type="InterPro" id="IPR000618">
    <property type="entry name" value="Insect_cuticle"/>
</dbReference>
<keyword evidence="4" id="KW-0472">Membrane</keyword>
<dbReference type="GO" id="GO:0062129">
    <property type="term" value="C:chitin-based extracellular matrix"/>
    <property type="evidence" value="ECO:0007669"/>
    <property type="project" value="TreeGrafter"/>
</dbReference>
<keyword evidence="4" id="KW-1133">Transmembrane helix</keyword>
<evidence type="ECO:0000313" key="6">
    <source>
        <dbReference type="Proteomes" id="UP000053240"/>
    </source>
</evidence>
<sequence>MIWSRLREYPGCGLHKTAHCGVLWGMSKPRSGRCVAKKKKKKEQLIFIFLSYLYIYHQLYISPIAFSVLVLALGIQAKPNAETVIPILRYESDGPNVDGSYKWLYETGNQINAEEAGYVKNFGKGEGQEEQVANGKFSYKAPDGSIITLQYVADANGFQPKGDHLPTPPPIPPAIQKALDLIKNAPAKRSGGTGPYYG</sequence>
<gene>
    <name evidence="5" type="ORF">RR48_15008</name>
</gene>
<dbReference type="InterPro" id="IPR031311">
    <property type="entry name" value="CHIT_BIND_RR_consensus"/>
</dbReference>
<dbReference type="InParanoid" id="A0A194R1H4"/>
<evidence type="ECO:0000256" key="3">
    <source>
        <dbReference type="PROSITE-ProRule" id="PRU00497"/>
    </source>
</evidence>
<dbReference type="PANTHER" id="PTHR10380">
    <property type="entry name" value="CUTICLE PROTEIN"/>
    <property type="match status" value="1"/>
</dbReference>
<proteinExistence type="predicted"/>
<reference evidence="5 6" key="1">
    <citation type="journal article" date="2015" name="Nat. Commun.">
        <title>Outbred genome sequencing and CRISPR/Cas9 gene editing in butterflies.</title>
        <authorList>
            <person name="Li X."/>
            <person name="Fan D."/>
            <person name="Zhang W."/>
            <person name="Liu G."/>
            <person name="Zhang L."/>
            <person name="Zhao L."/>
            <person name="Fang X."/>
            <person name="Chen L."/>
            <person name="Dong Y."/>
            <person name="Chen Y."/>
            <person name="Ding Y."/>
            <person name="Zhao R."/>
            <person name="Feng M."/>
            <person name="Zhu Y."/>
            <person name="Feng Y."/>
            <person name="Jiang X."/>
            <person name="Zhu D."/>
            <person name="Xiang H."/>
            <person name="Feng X."/>
            <person name="Li S."/>
            <person name="Wang J."/>
            <person name="Zhang G."/>
            <person name="Kronforst M.R."/>
            <person name="Wang W."/>
        </authorList>
    </citation>
    <scope>NUCLEOTIDE SEQUENCE [LARGE SCALE GENOMIC DNA]</scope>
    <source>
        <strain evidence="5">Ya'a_city_454_Pm</strain>
        <tissue evidence="5">Whole body</tissue>
    </source>
</reference>